<dbReference type="SUPFAM" id="SSF52266">
    <property type="entry name" value="SGNH hydrolase"/>
    <property type="match status" value="1"/>
</dbReference>
<feature type="signal peptide" evidence="1">
    <location>
        <begin position="1"/>
        <end position="22"/>
    </location>
</feature>
<dbReference type="Proteomes" id="UP000266118">
    <property type="component" value="Chromosome"/>
</dbReference>
<dbReference type="CDD" id="cd01834">
    <property type="entry name" value="SGNH_hydrolase_like_2"/>
    <property type="match status" value="1"/>
</dbReference>
<dbReference type="AlphaFoldDB" id="A0A386HNU2"/>
<dbReference type="RefSeq" id="WP_119986681.1">
    <property type="nucleotide sequence ID" value="NZ_CP032489.1"/>
</dbReference>
<evidence type="ECO:0000313" key="3">
    <source>
        <dbReference type="EMBL" id="AYD47495.1"/>
    </source>
</evidence>
<organism evidence="3 4">
    <name type="scientific">Arachidicoccus soli</name>
    <dbReference type="NCBI Taxonomy" id="2341117"/>
    <lineage>
        <taxon>Bacteria</taxon>
        <taxon>Pseudomonadati</taxon>
        <taxon>Bacteroidota</taxon>
        <taxon>Chitinophagia</taxon>
        <taxon>Chitinophagales</taxon>
        <taxon>Chitinophagaceae</taxon>
        <taxon>Arachidicoccus</taxon>
    </lineage>
</organism>
<dbReference type="InterPro" id="IPR051532">
    <property type="entry name" value="Ester_Hydrolysis_Enzymes"/>
</dbReference>
<keyword evidence="1" id="KW-0732">Signal</keyword>
<dbReference type="EMBL" id="CP032489">
    <property type="protein sequence ID" value="AYD47495.1"/>
    <property type="molecule type" value="Genomic_DNA"/>
</dbReference>
<keyword evidence="4" id="KW-1185">Reference proteome</keyword>
<sequence length="461" mass="52101">MKKIIALLGAVAILGLTTQAQNVEPFKKGDRITFVGNSITHGFHYHSYVWLYYMTHFPDRRIQIFNCGIGGDVAGQMYKRLNSDVFAKKPTVIFLTFGMNDAGYYDFLKPNAQELANENVEKSYESYKKIEKRFQEYPQIKKVIMSGPPFDETVKLKSQNFPEKNEAMLRIDSFQEASAKANGWGYIDLGRPMTAINLREQKKDSTFTLEGSGRIHPDDDGHLVMASLILKAQGLAGKDVADIHIDAKAKKINKQGNCTISNLKVSSGKLQFDYLAKSLPFPVDTIVRGWEETKPSSDALKVIPFMKEFDNELLVVKNLSAAKYVLKIDGQKIGEWSSTDLANGINLAKQKNTPEYQQASEIMELNEERWSIEKGTRDYLWVEYSFLQDKGMLFQDDMAALDTVRVGAATNPFVRGNMGAYIAGHYKSVRDVWKEEMKLIVDKIYAINKPVNHVITIEKVG</sequence>
<evidence type="ECO:0000256" key="1">
    <source>
        <dbReference type="SAM" id="SignalP"/>
    </source>
</evidence>
<dbReference type="PANTHER" id="PTHR30383:SF5">
    <property type="entry name" value="SGNH HYDROLASE-TYPE ESTERASE DOMAIN-CONTAINING PROTEIN"/>
    <property type="match status" value="1"/>
</dbReference>
<dbReference type="InterPro" id="IPR036514">
    <property type="entry name" value="SGNH_hydro_sf"/>
</dbReference>
<proteinExistence type="predicted"/>
<reference evidence="3 4" key="1">
    <citation type="submission" date="2018-09" db="EMBL/GenBank/DDBJ databases">
        <title>Arachidicoccus sp. nov., a bacterium isolated from soil.</title>
        <authorList>
            <person name="Weon H.-Y."/>
            <person name="Kwon S.-W."/>
            <person name="Lee S.A."/>
        </authorList>
    </citation>
    <scope>NUCLEOTIDE SEQUENCE [LARGE SCALE GENOMIC DNA]</scope>
    <source>
        <strain evidence="3 4">KIS59-12</strain>
    </source>
</reference>
<evidence type="ECO:0000259" key="2">
    <source>
        <dbReference type="Pfam" id="PF13472"/>
    </source>
</evidence>
<dbReference type="OrthoDB" id="9774205at2"/>
<dbReference type="GO" id="GO:0004622">
    <property type="term" value="F:phosphatidylcholine lysophospholipase activity"/>
    <property type="evidence" value="ECO:0007669"/>
    <property type="project" value="TreeGrafter"/>
</dbReference>
<evidence type="ECO:0000313" key="4">
    <source>
        <dbReference type="Proteomes" id="UP000266118"/>
    </source>
</evidence>
<dbReference type="Pfam" id="PF13472">
    <property type="entry name" value="Lipase_GDSL_2"/>
    <property type="match status" value="1"/>
</dbReference>
<feature type="domain" description="SGNH hydrolase-type esterase" evidence="2">
    <location>
        <begin position="34"/>
        <end position="222"/>
    </location>
</feature>
<gene>
    <name evidence="3" type="ORF">D6B99_07690</name>
</gene>
<dbReference type="PANTHER" id="PTHR30383">
    <property type="entry name" value="THIOESTERASE 1/PROTEASE 1/LYSOPHOSPHOLIPASE L1"/>
    <property type="match status" value="1"/>
</dbReference>
<accession>A0A386HNU2</accession>
<dbReference type="KEGG" id="ark:D6B99_07690"/>
<name>A0A386HNU2_9BACT</name>
<feature type="chain" id="PRO_5017308330" description="SGNH hydrolase-type esterase domain-containing protein" evidence="1">
    <location>
        <begin position="23"/>
        <end position="461"/>
    </location>
</feature>
<dbReference type="Gene3D" id="3.40.50.1110">
    <property type="entry name" value="SGNH hydrolase"/>
    <property type="match status" value="1"/>
</dbReference>
<dbReference type="InterPro" id="IPR013830">
    <property type="entry name" value="SGNH_hydro"/>
</dbReference>
<protein>
    <recommendedName>
        <fullName evidence="2">SGNH hydrolase-type esterase domain-containing protein</fullName>
    </recommendedName>
</protein>